<protein>
    <submittedName>
        <fullName evidence="1">Uncharacterized protein</fullName>
    </submittedName>
</protein>
<dbReference type="EMBL" id="MCGG01000062">
    <property type="protein sequence ID" value="OEJ64811.1"/>
    <property type="molecule type" value="Genomic_DNA"/>
</dbReference>
<proteinExistence type="predicted"/>
<reference evidence="2" key="1">
    <citation type="submission" date="2016-07" db="EMBL/GenBank/DDBJ databases">
        <authorList>
            <person name="Florea S."/>
            <person name="Webb J.S."/>
            <person name="Jaromczyk J."/>
            <person name="Schardl C.L."/>
        </authorList>
    </citation>
    <scope>NUCLEOTIDE SEQUENCE [LARGE SCALE GENOMIC DNA]</scope>
    <source>
        <strain evidence="2">MV-1</strain>
    </source>
</reference>
<evidence type="ECO:0000313" key="1">
    <source>
        <dbReference type="EMBL" id="OEJ64811.1"/>
    </source>
</evidence>
<sequence>MNMKQNYKLWYNPTPKRNSPVHKGYSITVDINWETIFYLNFMSLDNWYATTQSPQLVTDEMNCIIPAINKNRADDKQMLLADFTPKEPHFLVPRWTCMLNVESHTPELIFVNWADINQRVCWIMSKKTHSKKTSANTHFYADDYNKLEIQRGVKQAVNLNGFRGAA</sequence>
<dbReference type="AlphaFoldDB" id="A0A1E5Q4B0"/>
<name>A0A1E5Q4B0_9PROT</name>
<accession>A0A1E5Q4B0</accession>
<keyword evidence="2" id="KW-1185">Reference proteome</keyword>
<dbReference type="Proteomes" id="UP000095347">
    <property type="component" value="Unassembled WGS sequence"/>
</dbReference>
<evidence type="ECO:0000313" key="2">
    <source>
        <dbReference type="Proteomes" id="UP000095347"/>
    </source>
</evidence>
<organism evidence="1 2">
    <name type="scientific">Magnetovibrio blakemorei</name>
    <dbReference type="NCBI Taxonomy" id="28181"/>
    <lineage>
        <taxon>Bacteria</taxon>
        <taxon>Pseudomonadati</taxon>
        <taxon>Pseudomonadota</taxon>
        <taxon>Alphaproteobacteria</taxon>
        <taxon>Rhodospirillales</taxon>
        <taxon>Magnetovibrionaceae</taxon>
        <taxon>Magnetovibrio</taxon>
    </lineage>
</organism>
<gene>
    <name evidence="1" type="ORF">BEN30_15990</name>
</gene>
<comment type="caution">
    <text evidence="1">The sequence shown here is derived from an EMBL/GenBank/DDBJ whole genome shotgun (WGS) entry which is preliminary data.</text>
</comment>